<feature type="region of interest" description="Disordered" evidence="1">
    <location>
        <begin position="76"/>
        <end position="111"/>
    </location>
</feature>
<dbReference type="EMBL" id="KV417480">
    <property type="protein sequence ID" value="KZP34247.1"/>
    <property type="molecule type" value="Genomic_DNA"/>
</dbReference>
<protein>
    <submittedName>
        <fullName evidence="2">Uncharacterized protein</fullName>
    </submittedName>
</protein>
<organism evidence="2 3">
    <name type="scientific">Athelia psychrophila</name>
    <dbReference type="NCBI Taxonomy" id="1759441"/>
    <lineage>
        <taxon>Eukaryota</taxon>
        <taxon>Fungi</taxon>
        <taxon>Dikarya</taxon>
        <taxon>Basidiomycota</taxon>
        <taxon>Agaricomycotina</taxon>
        <taxon>Agaricomycetes</taxon>
        <taxon>Agaricomycetidae</taxon>
        <taxon>Atheliales</taxon>
        <taxon>Atheliaceae</taxon>
        <taxon>Athelia</taxon>
    </lineage>
</organism>
<keyword evidence="3" id="KW-1185">Reference proteome</keyword>
<dbReference type="AlphaFoldDB" id="A0A166WYQ1"/>
<dbReference type="Proteomes" id="UP000076532">
    <property type="component" value="Unassembled WGS sequence"/>
</dbReference>
<evidence type="ECO:0000313" key="3">
    <source>
        <dbReference type="Proteomes" id="UP000076532"/>
    </source>
</evidence>
<evidence type="ECO:0000256" key="1">
    <source>
        <dbReference type="SAM" id="MobiDB-lite"/>
    </source>
</evidence>
<sequence length="392" mass="43615">MTILGDTRHYSCSSCGIRSSILDSLTRCRCLSRNTILPPPHMCSLGAPSQDIAGYPYARTHSGRYGQTAWLQCQHSSLGQDHDTSARPSPRRGRLHSYTPALQTSTDKRRNDTLARLREPSQAPSANANMRARLAVRGYETRNILSAAPSRRLGLSEDQEWTRAGSVQRRDGHDEAARRCGGMHDGAFHPKCECMCMSGVTLINFVVVVVGSLWLTSSHKSTCVSSSAGRSRGGRHRRDNDIEDVLHEDAAAAAAEDTHARLNLWLWLEKGWWRCFRKPGSVHGPLCTVRNPVDQHRPNRCQRDAEEDAQNVARLRVSTSKWHGQQVYSVEISCKCSCVVLTTLISEASNTINLCLLAHHGSLAGYRMMSAQLRPMIAMFNTFQKSFHFSSS</sequence>
<accession>A0A166WYQ1</accession>
<proteinExistence type="predicted"/>
<evidence type="ECO:0000313" key="2">
    <source>
        <dbReference type="EMBL" id="KZP34247.1"/>
    </source>
</evidence>
<reference evidence="2 3" key="1">
    <citation type="journal article" date="2016" name="Mol. Biol. Evol.">
        <title>Comparative Genomics of Early-Diverging Mushroom-Forming Fungi Provides Insights into the Origins of Lignocellulose Decay Capabilities.</title>
        <authorList>
            <person name="Nagy L.G."/>
            <person name="Riley R."/>
            <person name="Tritt A."/>
            <person name="Adam C."/>
            <person name="Daum C."/>
            <person name="Floudas D."/>
            <person name="Sun H."/>
            <person name="Yadav J.S."/>
            <person name="Pangilinan J."/>
            <person name="Larsson K.H."/>
            <person name="Matsuura K."/>
            <person name="Barry K."/>
            <person name="Labutti K."/>
            <person name="Kuo R."/>
            <person name="Ohm R.A."/>
            <person name="Bhattacharya S.S."/>
            <person name="Shirouzu T."/>
            <person name="Yoshinaga Y."/>
            <person name="Martin F.M."/>
            <person name="Grigoriev I.V."/>
            <person name="Hibbett D.S."/>
        </authorList>
    </citation>
    <scope>NUCLEOTIDE SEQUENCE [LARGE SCALE GENOMIC DNA]</scope>
    <source>
        <strain evidence="2 3">CBS 109695</strain>
    </source>
</reference>
<name>A0A166WYQ1_9AGAM</name>
<gene>
    <name evidence="2" type="ORF">FIBSPDRAFT_846352</name>
</gene>